<dbReference type="SUPFAM" id="SSF55257">
    <property type="entry name" value="RBP11-like subunits of RNA polymerase"/>
    <property type="match status" value="1"/>
</dbReference>
<comment type="subcellular location">
    <subcellularLocation>
        <location evidence="1">Nucleus</location>
    </subcellularLocation>
</comment>
<dbReference type="Pfam" id="PF13656">
    <property type="entry name" value="RNA_pol_L_2"/>
    <property type="match status" value="1"/>
</dbReference>
<keyword evidence="4" id="KW-0539">Nucleus</keyword>
<comment type="similarity">
    <text evidence="5">Belongs to the archaeal Rpo11/eukaryotic RPB11/RPC19 RNA polymerase subunit family.</text>
</comment>
<keyword evidence="2" id="KW-0240">DNA-directed RNA polymerase</keyword>
<organism evidence="7 8">
    <name type="scientific">Pseudogymnoascus destructans (strain ATCC MYA-4855 / 20631-21)</name>
    <name type="common">Bat white-nose syndrome fungus</name>
    <name type="synonym">Geomyces destructans</name>
    <dbReference type="NCBI Taxonomy" id="658429"/>
    <lineage>
        <taxon>Eukaryota</taxon>
        <taxon>Fungi</taxon>
        <taxon>Dikarya</taxon>
        <taxon>Ascomycota</taxon>
        <taxon>Pezizomycotina</taxon>
        <taxon>Leotiomycetes</taxon>
        <taxon>Thelebolales</taxon>
        <taxon>Thelebolaceae</taxon>
        <taxon>Pseudogymnoascus</taxon>
    </lineage>
</organism>
<dbReference type="InterPro" id="IPR036603">
    <property type="entry name" value="RBP11-like"/>
</dbReference>
<dbReference type="FunCoup" id="L8FLZ9">
    <property type="interactions" value="511"/>
</dbReference>
<dbReference type="AlphaFoldDB" id="L8FLZ9"/>
<dbReference type="EMBL" id="GL573271">
    <property type="protein sequence ID" value="ELR01940.1"/>
    <property type="molecule type" value="Genomic_DNA"/>
</dbReference>
<evidence type="ECO:0000256" key="3">
    <source>
        <dbReference type="ARBA" id="ARBA00023163"/>
    </source>
</evidence>
<evidence type="ECO:0000259" key="6">
    <source>
        <dbReference type="Pfam" id="PF13656"/>
    </source>
</evidence>
<keyword evidence="8" id="KW-1185">Reference proteome</keyword>
<dbReference type="InParanoid" id="L8FLZ9"/>
<dbReference type="GO" id="GO:0003899">
    <property type="term" value="F:DNA-directed RNA polymerase activity"/>
    <property type="evidence" value="ECO:0007669"/>
    <property type="project" value="InterPro"/>
</dbReference>
<feature type="domain" description="DNA-directed RNA polymerase RBP11-like dimerisation" evidence="6">
    <location>
        <begin position="93"/>
        <end position="165"/>
    </location>
</feature>
<dbReference type="OrthoDB" id="10248581at2759"/>
<protein>
    <recommendedName>
        <fullName evidence="6">DNA-directed RNA polymerase RBP11-like dimerisation domain-containing protein</fullName>
    </recommendedName>
</protein>
<dbReference type="PANTHER" id="PTHR13946">
    <property type="entry name" value="DNA-DIRECTED RNA POLYMERASE I,II,III"/>
    <property type="match status" value="1"/>
</dbReference>
<sequence length="189" mass="21094">MAYSYDDPVIQTAHLVNVPNRLEVELANLKSAYNRPPNTMASFNPDSHLLDRFEHVQRGGTEVNITDRFELFLLGDGEKKITEAVDTRTPNSSIFTILKEDHTLANLLRAHLLKDPHVTFAGYRVPHPLFATIELRVQTDGTLTPKEAVIGIAKSLVAELAQLSREFTKEFELRKMVAGAAADTNQGQQ</sequence>
<dbReference type="CDD" id="cd06926">
    <property type="entry name" value="RNAP_II_RPB11"/>
    <property type="match status" value="1"/>
</dbReference>
<dbReference type="GO" id="GO:0006366">
    <property type="term" value="P:transcription by RNA polymerase II"/>
    <property type="evidence" value="ECO:0007669"/>
    <property type="project" value="InterPro"/>
</dbReference>
<proteinExistence type="inferred from homology"/>
<dbReference type="GO" id="GO:0046983">
    <property type="term" value="F:protein dimerization activity"/>
    <property type="evidence" value="ECO:0007669"/>
    <property type="project" value="InterPro"/>
</dbReference>
<keyword evidence="3" id="KW-0804">Transcription</keyword>
<evidence type="ECO:0000256" key="4">
    <source>
        <dbReference type="ARBA" id="ARBA00023242"/>
    </source>
</evidence>
<dbReference type="Proteomes" id="UP000011064">
    <property type="component" value="Unassembled WGS sequence"/>
</dbReference>
<dbReference type="PANTHER" id="PTHR13946:SF16">
    <property type="entry name" value="DNA-DIRECTED RNA POLYMERASE II SUBUNIT RPB11"/>
    <property type="match status" value="1"/>
</dbReference>
<gene>
    <name evidence="7" type="ORF">GMDG_05113</name>
</gene>
<dbReference type="Gene3D" id="3.30.1360.10">
    <property type="entry name" value="RNA polymerase, RBP11-like subunit"/>
    <property type="match status" value="1"/>
</dbReference>
<dbReference type="VEuPathDB" id="FungiDB:GMDG_05113"/>
<accession>L8FLZ9</accession>
<evidence type="ECO:0000256" key="5">
    <source>
        <dbReference type="ARBA" id="ARBA00025751"/>
    </source>
</evidence>
<dbReference type="HAMAP" id="MF_00261">
    <property type="entry name" value="RNApol_arch_Rpo11"/>
    <property type="match status" value="1"/>
</dbReference>
<dbReference type="STRING" id="658429.L8FLZ9"/>
<dbReference type="InterPro" id="IPR009025">
    <property type="entry name" value="RBP11-like_dimer"/>
</dbReference>
<dbReference type="InterPro" id="IPR022905">
    <property type="entry name" value="Rpo11-like"/>
</dbReference>
<dbReference type="GO" id="GO:0003677">
    <property type="term" value="F:DNA binding"/>
    <property type="evidence" value="ECO:0007669"/>
    <property type="project" value="InterPro"/>
</dbReference>
<evidence type="ECO:0000256" key="2">
    <source>
        <dbReference type="ARBA" id="ARBA00022478"/>
    </source>
</evidence>
<dbReference type="InterPro" id="IPR037685">
    <property type="entry name" value="RBP11"/>
</dbReference>
<evidence type="ECO:0000313" key="8">
    <source>
        <dbReference type="Proteomes" id="UP000011064"/>
    </source>
</evidence>
<reference evidence="8" key="1">
    <citation type="submission" date="2010-09" db="EMBL/GenBank/DDBJ databases">
        <title>The genome sequence of Geomyces destructans 20631-21.</title>
        <authorList>
            <consortium name="The Broad Institute Genome Sequencing Platform"/>
            <person name="Cuomo C.A."/>
            <person name="Blehert D.S."/>
            <person name="Lorch J.M."/>
            <person name="Young S.K."/>
            <person name="Zeng Q."/>
            <person name="Gargeya S."/>
            <person name="Fitzgerald M."/>
            <person name="Haas B."/>
            <person name="Abouelleil A."/>
            <person name="Alvarado L."/>
            <person name="Arachchi H.M."/>
            <person name="Berlin A."/>
            <person name="Brown A."/>
            <person name="Chapman S.B."/>
            <person name="Chen Z."/>
            <person name="Dunbar C."/>
            <person name="Freedman E."/>
            <person name="Gearin G."/>
            <person name="Gellesch M."/>
            <person name="Goldberg J."/>
            <person name="Griggs A."/>
            <person name="Gujja S."/>
            <person name="Heiman D."/>
            <person name="Howarth C."/>
            <person name="Larson L."/>
            <person name="Lui A."/>
            <person name="MacDonald P.J.P."/>
            <person name="Montmayeur A."/>
            <person name="Murphy C."/>
            <person name="Neiman D."/>
            <person name="Pearson M."/>
            <person name="Priest M."/>
            <person name="Roberts A."/>
            <person name="Saif S."/>
            <person name="Shea T."/>
            <person name="Shenoy N."/>
            <person name="Sisk P."/>
            <person name="Stolte C."/>
            <person name="Sykes S."/>
            <person name="Wortman J."/>
            <person name="Nusbaum C."/>
            <person name="Birren B."/>
        </authorList>
    </citation>
    <scope>NUCLEOTIDE SEQUENCE [LARGE SCALE GENOMIC DNA]</scope>
    <source>
        <strain evidence="8">ATCC MYA-4855 / 20631-21</strain>
    </source>
</reference>
<dbReference type="PROSITE" id="PS01154">
    <property type="entry name" value="RNA_POL_L_13KD"/>
    <property type="match status" value="1"/>
</dbReference>
<name>L8FLZ9_PSED2</name>
<dbReference type="GO" id="GO:0005665">
    <property type="term" value="C:RNA polymerase II, core complex"/>
    <property type="evidence" value="ECO:0007669"/>
    <property type="project" value="InterPro"/>
</dbReference>
<evidence type="ECO:0000313" key="7">
    <source>
        <dbReference type="EMBL" id="ELR01940.1"/>
    </source>
</evidence>
<dbReference type="InterPro" id="IPR008193">
    <property type="entry name" value="RNA_pol_Rpb11_13-16kDa_CS"/>
</dbReference>
<dbReference type="HOGENOM" id="CLU_090381_0_1_1"/>
<evidence type="ECO:0000256" key="1">
    <source>
        <dbReference type="ARBA" id="ARBA00004123"/>
    </source>
</evidence>